<sequence>MEKIKLFIKTRQQAIVLAIGYLLVASIGFALGQLATVQEKGPEIRLEQNVSAESNYTPTVSGLQSETNSAECKIKGTPSSRIYHVPGQSGYDKLNALTCFATESAAQAAGFRKALR</sequence>
<name>A0A1F5PLA9_9BACT</name>
<protein>
    <recommendedName>
        <fullName evidence="3">Ada DNA repair metal-binding domain-containing protein</fullName>
    </recommendedName>
</protein>
<dbReference type="Proteomes" id="UP000177682">
    <property type="component" value="Unassembled WGS sequence"/>
</dbReference>
<proteinExistence type="predicted"/>
<evidence type="ECO:0008006" key="3">
    <source>
        <dbReference type="Google" id="ProtNLM"/>
    </source>
</evidence>
<reference evidence="1 2" key="1">
    <citation type="journal article" date="2016" name="Nat. Commun.">
        <title>Thousands of microbial genomes shed light on interconnected biogeochemical processes in an aquifer system.</title>
        <authorList>
            <person name="Anantharaman K."/>
            <person name="Brown C.T."/>
            <person name="Hug L.A."/>
            <person name="Sharon I."/>
            <person name="Castelle C.J."/>
            <person name="Probst A.J."/>
            <person name="Thomas B.C."/>
            <person name="Singh A."/>
            <person name="Wilkins M.J."/>
            <person name="Karaoz U."/>
            <person name="Brodie E.L."/>
            <person name="Williams K.H."/>
            <person name="Hubbard S.S."/>
            <person name="Banfield J.F."/>
        </authorList>
    </citation>
    <scope>NUCLEOTIDE SEQUENCE [LARGE SCALE GENOMIC DNA]</scope>
</reference>
<comment type="caution">
    <text evidence="1">The sequence shown here is derived from an EMBL/GenBank/DDBJ whole genome shotgun (WGS) entry which is preliminary data.</text>
</comment>
<dbReference type="EMBL" id="MFEY01000005">
    <property type="protein sequence ID" value="OGE90584.1"/>
    <property type="molecule type" value="Genomic_DNA"/>
</dbReference>
<evidence type="ECO:0000313" key="1">
    <source>
        <dbReference type="EMBL" id="OGE90584.1"/>
    </source>
</evidence>
<evidence type="ECO:0000313" key="2">
    <source>
        <dbReference type="Proteomes" id="UP000177682"/>
    </source>
</evidence>
<dbReference type="AlphaFoldDB" id="A0A1F5PLA9"/>
<accession>A0A1F5PLA9</accession>
<gene>
    <name evidence="1" type="ORF">A3E29_02195</name>
</gene>
<organism evidence="1 2">
    <name type="scientific">Candidatus Doudnabacteria bacterium RIFCSPHIGHO2_12_FULL_48_16</name>
    <dbReference type="NCBI Taxonomy" id="1817838"/>
    <lineage>
        <taxon>Bacteria</taxon>
        <taxon>Candidatus Doudnaibacteriota</taxon>
    </lineage>
</organism>